<protein>
    <recommendedName>
        <fullName evidence="2">Ribosome-binding factor A</fullName>
    </recommendedName>
</protein>
<gene>
    <name evidence="2" type="primary">rbfA</name>
    <name evidence="4" type="ORF">SAMN05421823_103538</name>
</gene>
<dbReference type="NCBIfam" id="TIGR00082">
    <property type="entry name" value="rbfA"/>
    <property type="match status" value="1"/>
</dbReference>
<dbReference type="HAMAP" id="MF_00003">
    <property type="entry name" value="RbfA"/>
    <property type="match status" value="1"/>
</dbReference>
<keyword evidence="5" id="KW-1185">Reference proteome</keyword>
<evidence type="ECO:0000313" key="5">
    <source>
        <dbReference type="Proteomes" id="UP000198510"/>
    </source>
</evidence>
<evidence type="ECO:0000313" key="4">
    <source>
        <dbReference type="EMBL" id="SDK77840.1"/>
    </source>
</evidence>
<dbReference type="InterPro" id="IPR015946">
    <property type="entry name" value="KH_dom-like_a/b"/>
</dbReference>
<dbReference type="Pfam" id="PF02033">
    <property type="entry name" value="RBFA"/>
    <property type="match status" value="1"/>
</dbReference>
<dbReference type="AlphaFoldDB" id="A0A1G9ENZ4"/>
<feature type="compositionally biased region" description="Basic and acidic residues" evidence="3">
    <location>
        <begin position="123"/>
        <end position="133"/>
    </location>
</feature>
<dbReference type="RefSeq" id="WP_089681531.1">
    <property type="nucleotide sequence ID" value="NZ_FNFO01000003.1"/>
</dbReference>
<comment type="subcellular location">
    <subcellularLocation>
        <location evidence="2">Cytoplasm</location>
    </subcellularLocation>
</comment>
<dbReference type="SUPFAM" id="SSF89919">
    <property type="entry name" value="Ribosome-binding factor A, RbfA"/>
    <property type="match status" value="1"/>
</dbReference>
<dbReference type="GO" id="GO:0030490">
    <property type="term" value="P:maturation of SSU-rRNA"/>
    <property type="evidence" value="ECO:0007669"/>
    <property type="project" value="UniProtKB-UniRule"/>
</dbReference>
<keyword evidence="2" id="KW-0963">Cytoplasm</keyword>
<comment type="subunit">
    <text evidence="2">Monomer. Binds 30S ribosomal subunits, but not 50S ribosomal subunits or 70S ribosomes.</text>
</comment>
<feature type="region of interest" description="Disordered" evidence="3">
    <location>
        <begin position="114"/>
        <end position="133"/>
    </location>
</feature>
<dbReference type="Proteomes" id="UP000198510">
    <property type="component" value="Unassembled WGS sequence"/>
</dbReference>
<dbReference type="InterPro" id="IPR023799">
    <property type="entry name" value="RbfA_dom_sf"/>
</dbReference>
<dbReference type="OrthoDB" id="9811910at2"/>
<dbReference type="GO" id="GO:0005829">
    <property type="term" value="C:cytosol"/>
    <property type="evidence" value="ECO:0007669"/>
    <property type="project" value="TreeGrafter"/>
</dbReference>
<comment type="function">
    <text evidence="2">One of several proteins that assist in the late maturation steps of the functional core of the 30S ribosomal subunit. Associates with free 30S ribosomal subunits (but not with 30S subunits that are part of 70S ribosomes or polysomes). Required for efficient processing of 16S rRNA. May interact with the 5'-terminal helix region of 16S rRNA.</text>
</comment>
<reference evidence="4 5" key="1">
    <citation type="submission" date="2016-10" db="EMBL/GenBank/DDBJ databases">
        <authorList>
            <person name="de Groot N.N."/>
        </authorList>
    </citation>
    <scope>NUCLEOTIDE SEQUENCE [LARGE SCALE GENOMIC DNA]</scope>
    <source>
        <strain evidence="4 5">DSM 25186</strain>
    </source>
</reference>
<dbReference type="GO" id="GO:0043024">
    <property type="term" value="F:ribosomal small subunit binding"/>
    <property type="evidence" value="ECO:0007669"/>
    <property type="project" value="TreeGrafter"/>
</dbReference>
<name>A0A1G9ENZ4_9BACT</name>
<proteinExistence type="inferred from homology"/>
<sequence length="133" mass="15653">MESQRQQKFARLLQRDLATIFQQDSKHWFDGAFITVTSVRVSPDLSVAKVYLSFLLTKDPQGLLERIEERNKQIRHQLAARIKNQVRIIPELRFYPDDTAEYASHIDSLLDKLDIPPEENDEDVNRTRTDRNE</sequence>
<dbReference type="Gene3D" id="3.30.300.20">
    <property type="match status" value="1"/>
</dbReference>
<keyword evidence="1 2" id="KW-0690">Ribosome biogenesis</keyword>
<organism evidence="4 5">
    <name type="scientific">Catalinimonas alkaloidigena</name>
    <dbReference type="NCBI Taxonomy" id="1075417"/>
    <lineage>
        <taxon>Bacteria</taxon>
        <taxon>Pseudomonadati</taxon>
        <taxon>Bacteroidota</taxon>
        <taxon>Cytophagia</taxon>
        <taxon>Cytophagales</taxon>
        <taxon>Catalimonadaceae</taxon>
        <taxon>Catalinimonas</taxon>
    </lineage>
</organism>
<comment type="similarity">
    <text evidence="2">Belongs to the RbfA family.</text>
</comment>
<evidence type="ECO:0000256" key="3">
    <source>
        <dbReference type="SAM" id="MobiDB-lite"/>
    </source>
</evidence>
<dbReference type="STRING" id="1075417.SAMN05421823_103538"/>
<dbReference type="InterPro" id="IPR000238">
    <property type="entry name" value="RbfA"/>
</dbReference>
<evidence type="ECO:0000256" key="1">
    <source>
        <dbReference type="ARBA" id="ARBA00022517"/>
    </source>
</evidence>
<dbReference type="PANTHER" id="PTHR33515">
    <property type="entry name" value="RIBOSOME-BINDING FACTOR A, CHLOROPLASTIC-RELATED"/>
    <property type="match status" value="1"/>
</dbReference>
<dbReference type="PANTHER" id="PTHR33515:SF1">
    <property type="entry name" value="RIBOSOME-BINDING FACTOR A, CHLOROPLASTIC-RELATED"/>
    <property type="match status" value="1"/>
</dbReference>
<evidence type="ECO:0000256" key="2">
    <source>
        <dbReference type="HAMAP-Rule" id="MF_00003"/>
    </source>
</evidence>
<dbReference type="EMBL" id="FNFO01000003">
    <property type="protein sequence ID" value="SDK77840.1"/>
    <property type="molecule type" value="Genomic_DNA"/>
</dbReference>
<accession>A0A1G9ENZ4</accession>